<keyword evidence="8 11" id="KW-1133">Transmembrane helix</keyword>
<reference evidence="13" key="1">
    <citation type="submission" date="2022-06" db="EMBL/GenBank/DDBJ databases">
        <title>Draft genome sequence of Streptomyces sp. RB6PN25 isolated from peat swamp forest in Thailand.</title>
        <authorList>
            <person name="Duangmal K."/>
            <person name="Klaysubun C."/>
        </authorList>
    </citation>
    <scope>NUCLEOTIDE SEQUENCE</scope>
    <source>
        <strain evidence="13">RB6PN25</strain>
    </source>
</reference>
<proteinExistence type="predicted"/>
<evidence type="ECO:0000256" key="2">
    <source>
        <dbReference type="ARBA" id="ARBA00022553"/>
    </source>
</evidence>
<keyword evidence="14" id="KW-1185">Reference proteome</keyword>
<keyword evidence="2" id="KW-0597">Phosphoprotein</keyword>
<evidence type="ECO:0000256" key="10">
    <source>
        <dbReference type="ARBA" id="ARBA00023136"/>
    </source>
</evidence>
<feature type="transmembrane region" description="Helical" evidence="11">
    <location>
        <begin position="90"/>
        <end position="110"/>
    </location>
</feature>
<dbReference type="RefSeq" id="WP_255919851.1">
    <property type="nucleotide sequence ID" value="NZ_JANFNG010000005.1"/>
</dbReference>
<gene>
    <name evidence="13" type="ORF">NGB36_10150</name>
</gene>
<keyword evidence="3" id="KW-0808">Transferase</keyword>
<dbReference type="InterPro" id="IPR038318">
    <property type="entry name" value="KdpD_sf"/>
</dbReference>
<feature type="transmembrane region" description="Helical" evidence="11">
    <location>
        <begin position="60"/>
        <end position="78"/>
    </location>
</feature>
<evidence type="ECO:0000256" key="8">
    <source>
        <dbReference type="ARBA" id="ARBA00022989"/>
    </source>
</evidence>
<evidence type="ECO:0000256" key="9">
    <source>
        <dbReference type="ARBA" id="ARBA00023012"/>
    </source>
</evidence>
<evidence type="ECO:0000256" key="11">
    <source>
        <dbReference type="SAM" id="Phobius"/>
    </source>
</evidence>
<keyword evidence="6" id="KW-0418">Kinase</keyword>
<dbReference type="Gene3D" id="1.20.120.620">
    <property type="entry name" value="Backbone structure of the membrane domain of e. Coli histidine kinase receptor kdpd"/>
    <property type="match status" value="1"/>
</dbReference>
<keyword evidence="7" id="KW-0067">ATP-binding</keyword>
<dbReference type="Proteomes" id="UP001057702">
    <property type="component" value="Unassembled WGS sequence"/>
</dbReference>
<comment type="caution">
    <text evidence="13">The sequence shown here is derived from an EMBL/GenBank/DDBJ whole genome shotgun (WGS) entry which is preliminary data.</text>
</comment>
<keyword evidence="4 11" id="KW-0812">Transmembrane</keyword>
<evidence type="ECO:0000256" key="4">
    <source>
        <dbReference type="ARBA" id="ARBA00022692"/>
    </source>
</evidence>
<keyword evidence="5" id="KW-0547">Nucleotide-binding</keyword>
<protein>
    <submittedName>
        <fullName evidence="13">DUF4118 domain-containing protein</fullName>
    </submittedName>
</protein>
<evidence type="ECO:0000259" key="12">
    <source>
        <dbReference type="Pfam" id="PF13493"/>
    </source>
</evidence>
<evidence type="ECO:0000313" key="14">
    <source>
        <dbReference type="Proteomes" id="UP001057702"/>
    </source>
</evidence>
<evidence type="ECO:0000256" key="3">
    <source>
        <dbReference type="ARBA" id="ARBA00022679"/>
    </source>
</evidence>
<comment type="subcellular location">
    <subcellularLocation>
        <location evidence="1">Membrane</location>
        <topology evidence="1">Multi-pass membrane protein</topology>
    </subcellularLocation>
</comment>
<dbReference type="EMBL" id="JANFNG010000005">
    <property type="protein sequence ID" value="MCQ4080951.1"/>
    <property type="molecule type" value="Genomic_DNA"/>
</dbReference>
<feature type="transmembrane region" description="Helical" evidence="11">
    <location>
        <begin position="35"/>
        <end position="53"/>
    </location>
</feature>
<organism evidence="13 14">
    <name type="scientific">Streptomyces humicola</name>
    <dbReference type="NCBI Taxonomy" id="2953240"/>
    <lineage>
        <taxon>Bacteria</taxon>
        <taxon>Bacillati</taxon>
        <taxon>Actinomycetota</taxon>
        <taxon>Actinomycetes</taxon>
        <taxon>Kitasatosporales</taxon>
        <taxon>Streptomycetaceae</taxon>
        <taxon>Streptomyces</taxon>
    </lineage>
</organism>
<accession>A0ABT1PTH4</accession>
<evidence type="ECO:0000256" key="7">
    <source>
        <dbReference type="ARBA" id="ARBA00022840"/>
    </source>
</evidence>
<evidence type="ECO:0000256" key="6">
    <source>
        <dbReference type="ARBA" id="ARBA00022777"/>
    </source>
</evidence>
<sequence>MMTFLKLHRGRLLALAGLIAPLVACAVLVPFRTHFLNSDAALVLVAVVVAVAASGRRTAGLLAAVSAAAWFDFFLTRPYERFTITRTPDIETTVLLVLVGAAVTELAALARRRSRAAATDEALLAAVQSTARLVAAGGDAQTVVGQVKIQLSSLLGIPGCTFTPGGTTAALRGPRLDEDGNVLWGGARWDVAEHGLPIEPLTVPAYYGGRLYGRFILTPTAPIAPSVAARQVAVALADLAACAVDRDTTSHAGP</sequence>
<feature type="domain" description="Sensor protein KdpD transmembrane" evidence="12">
    <location>
        <begin position="15"/>
        <end position="118"/>
    </location>
</feature>
<evidence type="ECO:0000256" key="1">
    <source>
        <dbReference type="ARBA" id="ARBA00004141"/>
    </source>
</evidence>
<dbReference type="Pfam" id="PF13493">
    <property type="entry name" value="DUF4118"/>
    <property type="match status" value="1"/>
</dbReference>
<evidence type="ECO:0000313" key="13">
    <source>
        <dbReference type="EMBL" id="MCQ4080951.1"/>
    </source>
</evidence>
<keyword evidence="9" id="KW-0902">Two-component regulatory system</keyword>
<keyword evidence="10 11" id="KW-0472">Membrane</keyword>
<evidence type="ECO:0000256" key="5">
    <source>
        <dbReference type="ARBA" id="ARBA00022741"/>
    </source>
</evidence>
<name>A0ABT1PTH4_9ACTN</name>
<dbReference type="InterPro" id="IPR025201">
    <property type="entry name" value="KdpD_TM"/>
</dbReference>